<dbReference type="RefSeq" id="WP_223101057.1">
    <property type="nucleotide sequence ID" value="NZ_CP061913.1"/>
</dbReference>
<evidence type="ECO:0000313" key="1">
    <source>
        <dbReference type="EMBL" id="MFB9442324.1"/>
    </source>
</evidence>
<dbReference type="EMBL" id="JBHMCA010000014">
    <property type="protein sequence ID" value="MFB9442324.1"/>
    <property type="molecule type" value="Genomic_DNA"/>
</dbReference>
<protein>
    <submittedName>
        <fullName evidence="1">Uncharacterized protein</fullName>
    </submittedName>
</protein>
<organism evidence="1 2">
    <name type="scientific">Dactylosporangium vinaceum</name>
    <dbReference type="NCBI Taxonomy" id="53362"/>
    <lineage>
        <taxon>Bacteria</taxon>
        <taxon>Bacillati</taxon>
        <taxon>Actinomycetota</taxon>
        <taxon>Actinomycetes</taxon>
        <taxon>Micromonosporales</taxon>
        <taxon>Micromonosporaceae</taxon>
        <taxon>Dactylosporangium</taxon>
    </lineage>
</organism>
<accession>A0ABV5M0D6</accession>
<reference evidence="1 2" key="1">
    <citation type="submission" date="2024-09" db="EMBL/GenBank/DDBJ databases">
        <authorList>
            <person name="Sun Q."/>
            <person name="Mori K."/>
        </authorList>
    </citation>
    <scope>NUCLEOTIDE SEQUENCE [LARGE SCALE GENOMIC DNA]</scope>
    <source>
        <strain evidence="1 2">JCM 3307</strain>
    </source>
</reference>
<keyword evidence="2" id="KW-1185">Reference proteome</keyword>
<sequence length="138" mass="15381">MARFAIPTSIQLLITRLFSRAMLVPLPEPVAFAPTPVDLEPFRAELERMVGGLAPEAVDEATGHVLDNLINTWAERWIADLVSEHAAYRVAVERHLALADALLARQVVLSHHRYRALVDLNRAYEAAKEALETPGTRH</sequence>
<name>A0ABV5M0D6_9ACTN</name>
<gene>
    <name evidence="1" type="ORF">ACFFTR_04385</name>
</gene>
<dbReference type="Proteomes" id="UP001589608">
    <property type="component" value="Unassembled WGS sequence"/>
</dbReference>
<comment type="caution">
    <text evidence="1">The sequence shown here is derived from an EMBL/GenBank/DDBJ whole genome shotgun (WGS) entry which is preliminary data.</text>
</comment>
<evidence type="ECO:0000313" key="2">
    <source>
        <dbReference type="Proteomes" id="UP001589608"/>
    </source>
</evidence>
<proteinExistence type="predicted"/>